<organism evidence="1 2">
    <name type="scientific">Paenibacillus aurantius</name>
    <dbReference type="NCBI Taxonomy" id="2918900"/>
    <lineage>
        <taxon>Bacteria</taxon>
        <taxon>Bacillati</taxon>
        <taxon>Bacillota</taxon>
        <taxon>Bacilli</taxon>
        <taxon>Bacillales</taxon>
        <taxon>Paenibacillaceae</taxon>
        <taxon>Paenibacillus</taxon>
    </lineage>
</organism>
<evidence type="ECO:0000313" key="2">
    <source>
        <dbReference type="Proteomes" id="UP001305702"/>
    </source>
</evidence>
<dbReference type="GO" id="GO:0016787">
    <property type="term" value="F:hydrolase activity"/>
    <property type="evidence" value="ECO:0007669"/>
    <property type="project" value="UniProtKB-KW"/>
</dbReference>
<gene>
    <name evidence="1" type="ORF">MJA45_24405</name>
</gene>
<dbReference type="InterPro" id="IPR023214">
    <property type="entry name" value="HAD_sf"/>
</dbReference>
<dbReference type="Gene3D" id="3.40.50.1000">
    <property type="entry name" value="HAD superfamily/HAD-like"/>
    <property type="match status" value="1"/>
</dbReference>
<evidence type="ECO:0000313" key="1">
    <source>
        <dbReference type="EMBL" id="WNQ10727.1"/>
    </source>
</evidence>
<accession>A0AA96LFS9</accession>
<dbReference type="AlphaFoldDB" id="A0AA96LFS9"/>
<keyword evidence="1" id="KW-0378">Hydrolase</keyword>
<keyword evidence="2" id="KW-1185">Reference proteome</keyword>
<name>A0AA96LFS9_9BACL</name>
<sequence>MTVTIPGRGQLDLYHLVLDFNGTFALDGKLLPDVAERLQSLSRHLEIFVITADTNGTVRRECGHLPVTLTIAEAANQAERKEAFVRGLSPQGTVVVGNGANDARMFTAADLAFAVVGGEGCFTQTLLQSDIAVQKATDAFDLLLKHNRLIATLRK</sequence>
<dbReference type="InterPro" id="IPR036412">
    <property type="entry name" value="HAD-like_sf"/>
</dbReference>
<dbReference type="SUPFAM" id="SSF56784">
    <property type="entry name" value="HAD-like"/>
    <property type="match status" value="1"/>
</dbReference>
<dbReference type="KEGG" id="paun:MJA45_24405"/>
<dbReference type="EMBL" id="CP130318">
    <property type="protein sequence ID" value="WNQ10727.1"/>
    <property type="molecule type" value="Genomic_DNA"/>
</dbReference>
<reference evidence="1 2" key="1">
    <citation type="submission" date="2022-02" db="EMBL/GenBank/DDBJ databases">
        <title>Paenibacillus sp. MBLB1776 Whole Genome Shotgun Sequencing.</title>
        <authorList>
            <person name="Hwang C.Y."/>
            <person name="Cho E.-S."/>
            <person name="Seo M.-J."/>
        </authorList>
    </citation>
    <scope>NUCLEOTIDE SEQUENCE [LARGE SCALE GENOMIC DNA]</scope>
    <source>
        <strain evidence="1 2">MBLB1776</strain>
    </source>
</reference>
<dbReference type="RefSeq" id="WP_315604501.1">
    <property type="nucleotide sequence ID" value="NZ_CP130318.1"/>
</dbReference>
<proteinExistence type="predicted"/>
<dbReference type="Proteomes" id="UP001305702">
    <property type="component" value="Chromosome"/>
</dbReference>
<protein>
    <submittedName>
        <fullName evidence="1">HAD family hydrolase</fullName>
    </submittedName>
</protein>